<accession>A0A0C5XG30</accession>
<evidence type="ECO:0000313" key="7">
    <source>
        <dbReference type="Proteomes" id="UP000030300"/>
    </source>
</evidence>
<feature type="DNA-binding region" description="H-T-H motif" evidence="4">
    <location>
        <begin position="38"/>
        <end position="57"/>
    </location>
</feature>
<dbReference type="Proteomes" id="UP000030300">
    <property type="component" value="Chromosome"/>
</dbReference>
<dbReference type="PANTHER" id="PTHR30055:SF234">
    <property type="entry name" value="HTH-TYPE TRANSCRIPTIONAL REGULATOR BETI"/>
    <property type="match status" value="1"/>
</dbReference>
<reference evidence="6 7" key="1">
    <citation type="journal article" date="2015" name="Genome Announc.">
        <title>Complete Genome Sequence of Steroid-Transforming Nocardioides simplex VKM Ac-2033D.</title>
        <authorList>
            <person name="Shtratnikova V.Y."/>
            <person name="Schelkunov M.I."/>
            <person name="Pekov Y.A."/>
            <person name="Fokina V.V."/>
            <person name="Logacheva M.D."/>
            <person name="Sokolov S.L."/>
            <person name="Bragin E.Y."/>
            <person name="Ashapkin V.V."/>
            <person name="Donova M.V."/>
        </authorList>
    </citation>
    <scope>NUCLEOTIDE SEQUENCE [LARGE SCALE GENOMIC DNA]</scope>
    <source>
        <strain evidence="6 7">VKM Ac-2033D</strain>
    </source>
</reference>
<organism evidence="6 7">
    <name type="scientific">Nocardioides simplex</name>
    <name type="common">Arthrobacter simplex</name>
    <dbReference type="NCBI Taxonomy" id="2045"/>
    <lineage>
        <taxon>Bacteria</taxon>
        <taxon>Bacillati</taxon>
        <taxon>Actinomycetota</taxon>
        <taxon>Actinomycetes</taxon>
        <taxon>Propionibacteriales</taxon>
        <taxon>Nocardioidaceae</taxon>
        <taxon>Pimelobacter</taxon>
    </lineage>
</organism>
<dbReference type="PROSITE" id="PS50977">
    <property type="entry name" value="HTH_TETR_2"/>
    <property type="match status" value="1"/>
</dbReference>
<dbReference type="InterPro" id="IPR050109">
    <property type="entry name" value="HTH-type_TetR-like_transc_reg"/>
</dbReference>
<dbReference type="PRINTS" id="PR00455">
    <property type="entry name" value="HTHTETR"/>
</dbReference>
<evidence type="ECO:0000256" key="3">
    <source>
        <dbReference type="ARBA" id="ARBA00023163"/>
    </source>
</evidence>
<keyword evidence="1" id="KW-0805">Transcription regulation</keyword>
<dbReference type="SUPFAM" id="SSF48498">
    <property type="entry name" value="Tetracyclin repressor-like, C-terminal domain"/>
    <property type="match status" value="1"/>
</dbReference>
<dbReference type="AlphaFoldDB" id="A0A0C5XG30"/>
<dbReference type="Pfam" id="PF13305">
    <property type="entry name" value="TetR_C_33"/>
    <property type="match status" value="1"/>
</dbReference>
<dbReference type="STRING" id="2045.KR76_04995"/>
<dbReference type="PANTHER" id="PTHR30055">
    <property type="entry name" value="HTH-TYPE TRANSCRIPTIONAL REGULATOR RUTR"/>
    <property type="match status" value="1"/>
</dbReference>
<evidence type="ECO:0000259" key="5">
    <source>
        <dbReference type="PROSITE" id="PS50977"/>
    </source>
</evidence>
<keyword evidence="7" id="KW-1185">Reference proteome</keyword>
<dbReference type="GO" id="GO:0000976">
    <property type="term" value="F:transcription cis-regulatory region binding"/>
    <property type="evidence" value="ECO:0007669"/>
    <property type="project" value="TreeGrafter"/>
</dbReference>
<dbReference type="PROSITE" id="PS01081">
    <property type="entry name" value="HTH_TETR_1"/>
    <property type="match status" value="1"/>
</dbReference>
<evidence type="ECO:0000313" key="6">
    <source>
        <dbReference type="EMBL" id="AJR18141.1"/>
    </source>
</evidence>
<evidence type="ECO:0000256" key="2">
    <source>
        <dbReference type="ARBA" id="ARBA00023125"/>
    </source>
</evidence>
<keyword evidence="2 4" id="KW-0238">DNA-binding</keyword>
<dbReference type="GO" id="GO:0003700">
    <property type="term" value="F:DNA-binding transcription factor activity"/>
    <property type="evidence" value="ECO:0007669"/>
    <property type="project" value="TreeGrafter"/>
</dbReference>
<protein>
    <submittedName>
        <fullName evidence="6">Transcriptional regulator, TetR family</fullName>
    </submittedName>
</protein>
<dbReference type="InterPro" id="IPR036271">
    <property type="entry name" value="Tet_transcr_reg_TetR-rel_C_sf"/>
</dbReference>
<dbReference type="KEGG" id="psim:KR76_04995"/>
<sequence length="218" mass="23583">MRDVTTSPRGARRKARTATAILDAAEGLFRERGLQATTIDEVAEAADVSVGSVYVHFKSKTGLYLALVERALDLNEQAMARVLDLGLDSPLERVLAAGDAYLRFHLEHPGAFQMIALRVLEPGSGQSDPEVEERIAERVEALVGAVQADLEAAVRAGEIRADVDLARATRFVWGAWNGVIALSLRQDRLRIDDDELAATLAVGRRLLSDALRADAAGQ</sequence>
<dbReference type="HOGENOM" id="CLU_069356_12_1_11"/>
<dbReference type="Pfam" id="PF00440">
    <property type="entry name" value="TetR_N"/>
    <property type="match status" value="1"/>
</dbReference>
<keyword evidence="3" id="KW-0804">Transcription</keyword>
<dbReference type="InterPro" id="IPR025996">
    <property type="entry name" value="MT1864/Rv1816-like_C"/>
</dbReference>
<dbReference type="EMBL" id="CP009896">
    <property type="protein sequence ID" value="AJR18141.1"/>
    <property type="molecule type" value="Genomic_DNA"/>
</dbReference>
<name>A0A0C5XG30_NOCSI</name>
<dbReference type="SUPFAM" id="SSF46689">
    <property type="entry name" value="Homeodomain-like"/>
    <property type="match status" value="1"/>
</dbReference>
<evidence type="ECO:0000256" key="1">
    <source>
        <dbReference type="ARBA" id="ARBA00023015"/>
    </source>
</evidence>
<dbReference type="Gene3D" id="1.10.357.10">
    <property type="entry name" value="Tetracycline Repressor, domain 2"/>
    <property type="match status" value="1"/>
</dbReference>
<dbReference type="InterPro" id="IPR001647">
    <property type="entry name" value="HTH_TetR"/>
</dbReference>
<gene>
    <name evidence="6" type="ORF">KR76_04995</name>
</gene>
<dbReference type="Gene3D" id="1.10.10.60">
    <property type="entry name" value="Homeodomain-like"/>
    <property type="match status" value="1"/>
</dbReference>
<dbReference type="InterPro" id="IPR023772">
    <property type="entry name" value="DNA-bd_HTH_TetR-type_CS"/>
</dbReference>
<proteinExistence type="predicted"/>
<dbReference type="InterPro" id="IPR009057">
    <property type="entry name" value="Homeodomain-like_sf"/>
</dbReference>
<feature type="domain" description="HTH tetR-type" evidence="5">
    <location>
        <begin position="15"/>
        <end position="75"/>
    </location>
</feature>
<evidence type="ECO:0000256" key="4">
    <source>
        <dbReference type="PROSITE-ProRule" id="PRU00335"/>
    </source>
</evidence>